<evidence type="ECO:0000313" key="1">
    <source>
        <dbReference type="EMBL" id="KAJ3781130.1"/>
    </source>
</evidence>
<gene>
    <name evidence="1" type="ORF">GGU10DRAFT_336626</name>
</gene>
<comment type="caution">
    <text evidence="1">The sequence shown here is derived from an EMBL/GenBank/DDBJ whole genome shotgun (WGS) entry which is preliminary data.</text>
</comment>
<dbReference type="Proteomes" id="UP001163798">
    <property type="component" value="Unassembled WGS sequence"/>
</dbReference>
<dbReference type="AlphaFoldDB" id="A0AA38NNP1"/>
<organism evidence="1 2">
    <name type="scientific">Lentinula aff. detonsa</name>
    <dbReference type="NCBI Taxonomy" id="2804958"/>
    <lineage>
        <taxon>Eukaryota</taxon>
        <taxon>Fungi</taxon>
        <taxon>Dikarya</taxon>
        <taxon>Basidiomycota</taxon>
        <taxon>Agaricomycotina</taxon>
        <taxon>Agaricomycetes</taxon>
        <taxon>Agaricomycetidae</taxon>
        <taxon>Agaricales</taxon>
        <taxon>Marasmiineae</taxon>
        <taxon>Omphalotaceae</taxon>
        <taxon>Lentinula</taxon>
    </lineage>
</organism>
<name>A0AA38NNP1_9AGAR</name>
<proteinExistence type="predicted"/>
<evidence type="ECO:0000313" key="2">
    <source>
        <dbReference type="Proteomes" id="UP001163798"/>
    </source>
</evidence>
<accession>A0AA38NNP1</accession>
<feature type="non-terminal residue" evidence="1">
    <location>
        <position position="226"/>
    </location>
</feature>
<keyword evidence="2" id="KW-1185">Reference proteome</keyword>
<protein>
    <submittedName>
        <fullName evidence="1">Uncharacterized protein</fullName>
    </submittedName>
</protein>
<sequence length="226" mass="24820">HLTINPTGRLTGKVRPKYQNESTINLIGSHPKKACWVLSNGTYYQLTTQDLSMWAMLLKKHRAVITKPPPPVMENIEKNSGPQAAIKARAQGLAAGDPWSSILPPSLYGWYGAPPPPPYGGYSQYPPPPLCPASPTRAALASSPPSTPSKHAAMPLISEWLVSLDEDAEHGQDKLNFSQFAFTFLEEGIIQVDDLVDLETPERLQKLIMSNWGTANCLLNQECSFK</sequence>
<dbReference type="EMBL" id="MU793600">
    <property type="protein sequence ID" value="KAJ3781130.1"/>
    <property type="molecule type" value="Genomic_DNA"/>
</dbReference>
<reference evidence="1" key="1">
    <citation type="submission" date="2022-08" db="EMBL/GenBank/DDBJ databases">
        <authorList>
            <consortium name="DOE Joint Genome Institute"/>
            <person name="Min B."/>
            <person name="Riley R."/>
            <person name="Sierra-Patev S."/>
            <person name="Naranjo-Ortiz M."/>
            <person name="Looney B."/>
            <person name="Konkel Z."/>
            <person name="Slot J.C."/>
            <person name="Sakamoto Y."/>
            <person name="Steenwyk J.L."/>
            <person name="Rokas A."/>
            <person name="Carro J."/>
            <person name="Camarero S."/>
            <person name="Ferreira P."/>
            <person name="Molpeceres G."/>
            <person name="Ruiz-Duenas F.J."/>
            <person name="Serrano A."/>
            <person name="Henrissat B."/>
            <person name="Drula E."/>
            <person name="Hughes K.W."/>
            <person name="Mata J.L."/>
            <person name="Ishikawa N.K."/>
            <person name="Vargas-Isla R."/>
            <person name="Ushijima S."/>
            <person name="Smith C.A."/>
            <person name="Ahrendt S."/>
            <person name="Andreopoulos W."/>
            <person name="He G."/>
            <person name="Labutti K."/>
            <person name="Lipzen A."/>
            <person name="Ng V."/>
            <person name="Sandor L."/>
            <person name="Barry K."/>
            <person name="Martinez A.T."/>
            <person name="Xiao Y."/>
            <person name="Gibbons J.G."/>
            <person name="Terashima K."/>
            <person name="Hibbett D.S."/>
            <person name="Grigoriev I.V."/>
        </authorList>
    </citation>
    <scope>NUCLEOTIDE SEQUENCE</scope>
    <source>
        <strain evidence="1">TFB10291</strain>
    </source>
</reference>